<dbReference type="EMBL" id="CP029831">
    <property type="protein sequence ID" value="AWU96356.1"/>
    <property type="molecule type" value="Genomic_DNA"/>
</dbReference>
<dbReference type="PANTHER" id="PTHR43163">
    <property type="entry name" value="DIPEPTIDE TRANSPORT SYSTEM PERMEASE PROTEIN DPPB-RELATED"/>
    <property type="match status" value="1"/>
</dbReference>
<name>A0A2U9SCK8_9PROT</name>
<comment type="subcellular location">
    <subcellularLocation>
        <location evidence="1 7">Cell membrane</location>
        <topology evidence="1 7">Multi-pass membrane protein</topology>
    </subcellularLocation>
</comment>
<evidence type="ECO:0000313" key="9">
    <source>
        <dbReference type="EMBL" id="AWU96356.1"/>
    </source>
</evidence>
<accession>A0A2U9SCK8</accession>
<evidence type="ECO:0000256" key="4">
    <source>
        <dbReference type="ARBA" id="ARBA00022692"/>
    </source>
</evidence>
<proteinExistence type="inferred from homology"/>
<dbReference type="AlphaFoldDB" id="A0A2U9SCK8"/>
<feature type="transmembrane region" description="Helical" evidence="7">
    <location>
        <begin position="184"/>
        <end position="205"/>
    </location>
</feature>
<evidence type="ECO:0000256" key="6">
    <source>
        <dbReference type="ARBA" id="ARBA00023136"/>
    </source>
</evidence>
<comment type="similarity">
    <text evidence="7">Belongs to the binding-protein-dependent transport system permease family.</text>
</comment>
<feature type="transmembrane region" description="Helical" evidence="7">
    <location>
        <begin position="288"/>
        <end position="310"/>
    </location>
</feature>
<reference evidence="9 10" key="1">
    <citation type="submission" date="2018-06" db="EMBL/GenBank/DDBJ databases">
        <title>Complete genome sequencing of Azospirillum sp. M2T2B2.</title>
        <authorList>
            <person name="Heo J."/>
            <person name="Kim S.-J."/>
            <person name="Kwon S.-W."/>
            <person name="Anandham R."/>
        </authorList>
    </citation>
    <scope>NUCLEOTIDE SEQUENCE [LARGE SCALE GENOMIC DNA]</scope>
    <source>
        <strain evidence="9 10">M2T2B2</strain>
        <plasmid evidence="9 10">unnamed7</plasmid>
    </source>
</reference>
<keyword evidence="4 7" id="KW-0812">Transmembrane</keyword>
<dbReference type="Pfam" id="PF00528">
    <property type="entry name" value="BPD_transp_1"/>
    <property type="match status" value="1"/>
</dbReference>
<dbReference type="PROSITE" id="PS50928">
    <property type="entry name" value="ABC_TM1"/>
    <property type="match status" value="1"/>
</dbReference>
<evidence type="ECO:0000259" key="8">
    <source>
        <dbReference type="PROSITE" id="PS50928"/>
    </source>
</evidence>
<keyword evidence="2 7" id="KW-0813">Transport</keyword>
<feature type="transmembrane region" description="Helical" evidence="7">
    <location>
        <begin position="101"/>
        <end position="125"/>
    </location>
</feature>
<evidence type="ECO:0000256" key="5">
    <source>
        <dbReference type="ARBA" id="ARBA00022989"/>
    </source>
</evidence>
<evidence type="ECO:0000256" key="7">
    <source>
        <dbReference type="RuleBase" id="RU363032"/>
    </source>
</evidence>
<dbReference type="InterPro" id="IPR035906">
    <property type="entry name" value="MetI-like_sf"/>
</dbReference>
<geneLocation type="plasmid" evidence="9 10">
    <name>unnamed7</name>
</geneLocation>
<evidence type="ECO:0000256" key="2">
    <source>
        <dbReference type="ARBA" id="ARBA00022448"/>
    </source>
</evidence>
<gene>
    <name evidence="9" type="ORF">DM194_18905</name>
</gene>
<keyword evidence="9" id="KW-0614">Plasmid</keyword>
<dbReference type="PANTHER" id="PTHR43163:SF6">
    <property type="entry name" value="DIPEPTIDE TRANSPORT SYSTEM PERMEASE PROTEIN DPPB-RELATED"/>
    <property type="match status" value="1"/>
</dbReference>
<dbReference type="SUPFAM" id="SSF161098">
    <property type="entry name" value="MetI-like"/>
    <property type="match status" value="1"/>
</dbReference>
<sequence length="326" mass="34676">MRFLAGRLIRLAILLPLVAGSAFTLLSVSPVDPVRAYVGDRMNRVGPEQQALIAAKWGLDQPPLVQFGRWAGNLLQGDFGTSMIFSQPVAEVLIDRAGTSLALMTLSWLLAGAIGFALGIVAGALEGSWIDRAIRTYCFALASAPTFWMGILFLMLFSVALGWAPFCCAGPPGVVAADVTLADRLAHLALPALTLSLLGIAQVTLHTRDKVREVMASDYATLAFAQGLRRLPVAMRHGLRNAALPALTLQFAHLGELFGGSILAETVFAYPGLGQATVLAGTRSDAPLLLGIALFASVFVFTGNLIADILHHALDPRQRRLADAVR</sequence>
<dbReference type="OrthoDB" id="7375736at2"/>
<feature type="transmembrane region" description="Helical" evidence="7">
    <location>
        <begin position="244"/>
        <end position="268"/>
    </location>
</feature>
<dbReference type="GO" id="GO:0005886">
    <property type="term" value="C:plasma membrane"/>
    <property type="evidence" value="ECO:0007669"/>
    <property type="project" value="UniProtKB-SubCell"/>
</dbReference>
<organism evidence="9 10">
    <name type="scientific">Azospirillum ramasamyi</name>
    <dbReference type="NCBI Taxonomy" id="682998"/>
    <lineage>
        <taxon>Bacteria</taxon>
        <taxon>Pseudomonadati</taxon>
        <taxon>Pseudomonadota</taxon>
        <taxon>Alphaproteobacteria</taxon>
        <taxon>Rhodospirillales</taxon>
        <taxon>Azospirillaceae</taxon>
        <taxon>Azospirillum</taxon>
    </lineage>
</organism>
<dbReference type="CDD" id="cd06261">
    <property type="entry name" value="TM_PBP2"/>
    <property type="match status" value="1"/>
</dbReference>
<protein>
    <submittedName>
        <fullName evidence="9">ABC transporter permease</fullName>
    </submittedName>
</protein>
<dbReference type="InterPro" id="IPR000515">
    <property type="entry name" value="MetI-like"/>
</dbReference>
<keyword evidence="6 7" id="KW-0472">Membrane</keyword>
<feature type="domain" description="ABC transmembrane type-1" evidence="8">
    <location>
        <begin position="97"/>
        <end position="311"/>
    </location>
</feature>
<dbReference type="Gene3D" id="1.10.3720.10">
    <property type="entry name" value="MetI-like"/>
    <property type="match status" value="1"/>
</dbReference>
<dbReference type="InterPro" id="IPR045621">
    <property type="entry name" value="BPD_transp_1_N"/>
</dbReference>
<dbReference type="KEGG" id="azm:DM194_18905"/>
<dbReference type="Proteomes" id="UP000249605">
    <property type="component" value="Plasmid unnamed7"/>
</dbReference>
<feature type="transmembrane region" description="Helical" evidence="7">
    <location>
        <begin position="137"/>
        <end position="164"/>
    </location>
</feature>
<keyword evidence="3" id="KW-1003">Cell membrane</keyword>
<keyword evidence="5 7" id="KW-1133">Transmembrane helix</keyword>
<evidence type="ECO:0000256" key="3">
    <source>
        <dbReference type="ARBA" id="ARBA00022475"/>
    </source>
</evidence>
<dbReference type="Pfam" id="PF19300">
    <property type="entry name" value="BPD_transp_1_N"/>
    <property type="match status" value="1"/>
</dbReference>
<dbReference type="GO" id="GO:0055085">
    <property type="term" value="P:transmembrane transport"/>
    <property type="evidence" value="ECO:0007669"/>
    <property type="project" value="InterPro"/>
</dbReference>
<keyword evidence="10" id="KW-1185">Reference proteome</keyword>
<evidence type="ECO:0000313" key="10">
    <source>
        <dbReference type="Proteomes" id="UP000249605"/>
    </source>
</evidence>
<evidence type="ECO:0000256" key="1">
    <source>
        <dbReference type="ARBA" id="ARBA00004651"/>
    </source>
</evidence>